<keyword evidence="4 7" id="KW-1133">Transmembrane helix</keyword>
<sequence>MCSGDCFLGFIAILFPPLPVWVKRGICSADSLINILLLTLGYVPGLLHSWYIIAKFPEPDFDYQGPADAEHGRVYVFIHEPQSQGQQHHQQGQPKLNAPPPHQSNMNYGTTSAPGASSAPASGSSSAPQPQQSHDAGEGSSDHPPPPSYAQVVAGDHKVQTQE</sequence>
<evidence type="ECO:0000256" key="1">
    <source>
        <dbReference type="ARBA" id="ARBA00004370"/>
    </source>
</evidence>
<comment type="caution">
    <text evidence="8">The sequence shown here is derived from an EMBL/GenBank/DDBJ whole genome shotgun (WGS) entry which is preliminary data.</text>
</comment>
<dbReference type="PANTHER" id="PTHR21659:SF57">
    <property type="entry name" value="PLASMA MEMBRANE PROTEOLIPID 31"/>
    <property type="match status" value="1"/>
</dbReference>
<feature type="transmembrane region" description="Helical" evidence="7">
    <location>
        <begin position="32"/>
        <end position="53"/>
    </location>
</feature>
<evidence type="ECO:0000313" key="9">
    <source>
        <dbReference type="Proteomes" id="UP001239445"/>
    </source>
</evidence>
<feature type="region of interest" description="Disordered" evidence="6">
    <location>
        <begin position="78"/>
        <end position="163"/>
    </location>
</feature>
<keyword evidence="3 7" id="KW-0812">Transmembrane</keyword>
<evidence type="ECO:0000313" key="8">
    <source>
        <dbReference type="EMBL" id="KAK1752261.1"/>
    </source>
</evidence>
<dbReference type="Pfam" id="PF01679">
    <property type="entry name" value="Pmp3"/>
    <property type="match status" value="1"/>
</dbReference>
<dbReference type="AlphaFoldDB" id="A0AAJ0F2E3"/>
<comment type="subcellular location">
    <subcellularLocation>
        <location evidence="1">Membrane</location>
    </subcellularLocation>
</comment>
<evidence type="ECO:0000256" key="4">
    <source>
        <dbReference type="ARBA" id="ARBA00022989"/>
    </source>
</evidence>
<feature type="compositionally biased region" description="Low complexity" evidence="6">
    <location>
        <begin position="82"/>
        <end position="93"/>
    </location>
</feature>
<reference evidence="8" key="1">
    <citation type="submission" date="2023-06" db="EMBL/GenBank/DDBJ databases">
        <title>Genome-scale phylogeny and comparative genomics of the fungal order Sordariales.</title>
        <authorList>
            <consortium name="Lawrence Berkeley National Laboratory"/>
            <person name="Hensen N."/>
            <person name="Bonometti L."/>
            <person name="Westerberg I."/>
            <person name="Brannstrom I.O."/>
            <person name="Guillou S."/>
            <person name="Cros-Aarteil S."/>
            <person name="Calhoun S."/>
            <person name="Haridas S."/>
            <person name="Kuo A."/>
            <person name="Mondo S."/>
            <person name="Pangilinan J."/>
            <person name="Riley R."/>
            <person name="Labutti K."/>
            <person name="Andreopoulos B."/>
            <person name="Lipzen A."/>
            <person name="Chen C."/>
            <person name="Yanf M."/>
            <person name="Daum C."/>
            <person name="Ng V."/>
            <person name="Clum A."/>
            <person name="Steindorff A."/>
            <person name="Ohm R."/>
            <person name="Martin F."/>
            <person name="Silar P."/>
            <person name="Natvig D."/>
            <person name="Lalanne C."/>
            <person name="Gautier V."/>
            <person name="Ament-Velasquez S.L."/>
            <person name="Kruys A."/>
            <person name="Hutchinson M.I."/>
            <person name="Powell A.J."/>
            <person name="Barry K."/>
            <person name="Miller A.N."/>
            <person name="Grigoriev I.V."/>
            <person name="Debuchy R."/>
            <person name="Gladieux P."/>
            <person name="Thoren M.H."/>
            <person name="Johannesson H."/>
        </authorList>
    </citation>
    <scope>NUCLEOTIDE SEQUENCE</scope>
    <source>
        <strain evidence="8">PSN4</strain>
    </source>
</reference>
<dbReference type="Proteomes" id="UP001239445">
    <property type="component" value="Unassembled WGS sequence"/>
</dbReference>
<evidence type="ECO:0000256" key="3">
    <source>
        <dbReference type="ARBA" id="ARBA00022692"/>
    </source>
</evidence>
<name>A0AAJ0F2E3_9PEZI</name>
<evidence type="ECO:0000256" key="7">
    <source>
        <dbReference type="SAM" id="Phobius"/>
    </source>
</evidence>
<dbReference type="InterPro" id="IPR000612">
    <property type="entry name" value="PMP3"/>
</dbReference>
<dbReference type="PANTHER" id="PTHR21659">
    <property type="entry name" value="HYDROPHOBIC PROTEIN RCI2 LOW TEMPERATURE AND SALT RESPONSIVE PROTEIN LTI6 -RELATED"/>
    <property type="match status" value="1"/>
</dbReference>
<dbReference type="GO" id="GO:0016020">
    <property type="term" value="C:membrane"/>
    <property type="evidence" value="ECO:0007669"/>
    <property type="project" value="UniProtKB-SubCell"/>
</dbReference>
<comment type="similarity">
    <text evidence="2">Belongs to the UPF0057 (PMP3) family.</text>
</comment>
<dbReference type="EMBL" id="MU839840">
    <property type="protein sequence ID" value="KAK1752261.1"/>
    <property type="molecule type" value="Genomic_DNA"/>
</dbReference>
<organism evidence="8 9">
    <name type="scientific">Echria macrotheca</name>
    <dbReference type="NCBI Taxonomy" id="438768"/>
    <lineage>
        <taxon>Eukaryota</taxon>
        <taxon>Fungi</taxon>
        <taxon>Dikarya</taxon>
        <taxon>Ascomycota</taxon>
        <taxon>Pezizomycotina</taxon>
        <taxon>Sordariomycetes</taxon>
        <taxon>Sordariomycetidae</taxon>
        <taxon>Sordariales</taxon>
        <taxon>Schizotheciaceae</taxon>
        <taxon>Echria</taxon>
    </lineage>
</organism>
<protein>
    <submittedName>
        <fullName evidence="8">UPF0057-domain-containing protein</fullName>
    </submittedName>
</protein>
<proteinExistence type="inferred from homology"/>
<feature type="compositionally biased region" description="Low complexity" evidence="6">
    <location>
        <begin position="112"/>
        <end position="133"/>
    </location>
</feature>
<gene>
    <name evidence="8" type="ORF">QBC47DRAFT_363832</name>
</gene>
<keyword evidence="9" id="KW-1185">Reference proteome</keyword>
<keyword evidence="5 7" id="KW-0472">Membrane</keyword>
<accession>A0AAJ0F2E3</accession>
<evidence type="ECO:0000256" key="6">
    <source>
        <dbReference type="SAM" id="MobiDB-lite"/>
    </source>
</evidence>
<evidence type="ECO:0000256" key="5">
    <source>
        <dbReference type="ARBA" id="ARBA00023136"/>
    </source>
</evidence>
<evidence type="ECO:0000256" key="2">
    <source>
        <dbReference type="ARBA" id="ARBA00009530"/>
    </source>
</evidence>